<dbReference type="AlphaFoldDB" id="A0A5J5GKB2"/>
<dbReference type="Proteomes" id="UP000326554">
    <property type="component" value="Unassembled WGS sequence"/>
</dbReference>
<evidence type="ECO:0000256" key="1">
    <source>
        <dbReference type="SAM" id="MobiDB-lite"/>
    </source>
</evidence>
<feature type="compositionally biased region" description="Basic and acidic residues" evidence="1">
    <location>
        <begin position="7"/>
        <end position="23"/>
    </location>
</feature>
<organism evidence="2 3">
    <name type="scientific">Histidinibacterium aquaticum</name>
    <dbReference type="NCBI Taxonomy" id="2613962"/>
    <lineage>
        <taxon>Bacteria</taxon>
        <taxon>Pseudomonadati</taxon>
        <taxon>Pseudomonadota</taxon>
        <taxon>Alphaproteobacteria</taxon>
        <taxon>Rhodobacterales</taxon>
        <taxon>Paracoccaceae</taxon>
        <taxon>Histidinibacterium</taxon>
    </lineage>
</organism>
<dbReference type="EMBL" id="VYQE01000003">
    <property type="protein sequence ID" value="KAA9008103.1"/>
    <property type="molecule type" value="Genomic_DNA"/>
</dbReference>
<reference evidence="2 3" key="1">
    <citation type="submission" date="2019-09" db="EMBL/GenBank/DDBJ databases">
        <authorList>
            <person name="Park J.-S."/>
            <person name="Choi H.-J."/>
        </authorList>
    </citation>
    <scope>NUCLEOTIDE SEQUENCE [LARGE SCALE GENOMIC DNA]</scope>
    <source>
        <strain evidence="2 3">176SS1-4</strain>
    </source>
</reference>
<evidence type="ECO:0000313" key="2">
    <source>
        <dbReference type="EMBL" id="KAA9008103.1"/>
    </source>
</evidence>
<dbReference type="RefSeq" id="WP_150445387.1">
    <property type="nucleotide sequence ID" value="NZ_VYQE01000003.1"/>
</dbReference>
<name>A0A5J5GKB2_9RHOB</name>
<gene>
    <name evidence="2" type="ORF">F3S47_11390</name>
</gene>
<proteinExistence type="predicted"/>
<accession>A0A5J5GKB2</accession>
<protein>
    <submittedName>
        <fullName evidence="2">Uncharacterized protein</fullName>
    </submittedName>
</protein>
<keyword evidence="3" id="KW-1185">Reference proteome</keyword>
<evidence type="ECO:0000313" key="3">
    <source>
        <dbReference type="Proteomes" id="UP000326554"/>
    </source>
</evidence>
<sequence>MTDEQDDRTAGRDLRLTREQGSEDQRRLAIVGRRIGEETAKRRDQAWLDAFHCDEGRVREIVEAGQARRAAREAAE</sequence>
<comment type="caution">
    <text evidence="2">The sequence shown here is derived from an EMBL/GenBank/DDBJ whole genome shotgun (WGS) entry which is preliminary data.</text>
</comment>
<feature type="region of interest" description="Disordered" evidence="1">
    <location>
        <begin position="1"/>
        <end position="23"/>
    </location>
</feature>